<proteinExistence type="predicted"/>
<protein>
    <recommendedName>
        <fullName evidence="4">Peptidase inhibitor family I36</fullName>
    </recommendedName>
</protein>
<evidence type="ECO:0000313" key="2">
    <source>
        <dbReference type="EMBL" id="MFF3228149.1"/>
    </source>
</evidence>
<sequence length="113" mass="11796">MASTIGMLIVSGGNPSHAAADPGICPDKLVCWYGSPYYTSNGTFPHNQGAIQPVTPGSCVKTSDYIRAIVNNSEVMQVIWIRDDCKGAPISVPPHTSLSTGTDSRMLGTSIGG</sequence>
<name>A0ABW6R3Q7_9NOCA</name>
<comment type="caution">
    <text evidence="2">The sequence shown here is derived from an EMBL/GenBank/DDBJ whole genome shotgun (WGS) entry which is preliminary data.</text>
</comment>
<feature type="region of interest" description="Disordered" evidence="1">
    <location>
        <begin position="92"/>
        <end position="113"/>
    </location>
</feature>
<reference evidence="2 3" key="1">
    <citation type="submission" date="2024-10" db="EMBL/GenBank/DDBJ databases">
        <title>The Natural Products Discovery Center: Release of the First 8490 Sequenced Strains for Exploring Actinobacteria Biosynthetic Diversity.</title>
        <authorList>
            <person name="Kalkreuter E."/>
            <person name="Kautsar S.A."/>
            <person name="Yang D."/>
            <person name="Bader C.D."/>
            <person name="Teijaro C.N."/>
            <person name="Fluegel L."/>
            <person name="Davis C.M."/>
            <person name="Simpson J.R."/>
            <person name="Lauterbach L."/>
            <person name="Steele A.D."/>
            <person name="Gui C."/>
            <person name="Meng S."/>
            <person name="Li G."/>
            <person name="Viehrig K."/>
            <person name="Ye F."/>
            <person name="Su P."/>
            <person name="Kiefer A.F."/>
            <person name="Nichols A."/>
            <person name="Cepeda A.J."/>
            <person name="Yan W."/>
            <person name="Fan B."/>
            <person name="Jiang Y."/>
            <person name="Adhikari A."/>
            <person name="Zheng C.-J."/>
            <person name="Schuster L."/>
            <person name="Cowan T.M."/>
            <person name="Smanski M.J."/>
            <person name="Chevrette M.G."/>
            <person name="De Carvalho L.P.S."/>
            <person name="Shen B."/>
        </authorList>
    </citation>
    <scope>NUCLEOTIDE SEQUENCE [LARGE SCALE GENOMIC DNA]</scope>
    <source>
        <strain evidence="2 3">NPDC003040</strain>
    </source>
</reference>
<keyword evidence="3" id="KW-1185">Reference proteome</keyword>
<evidence type="ECO:0000256" key="1">
    <source>
        <dbReference type="SAM" id="MobiDB-lite"/>
    </source>
</evidence>
<feature type="compositionally biased region" description="Polar residues" evidence="1">
    <location>
        <begin position="94"/>
        <end position="103"/>
    </location>
</feature>
<dbReference type="Proteomes" id="UP001601948">
    <property type="component" value="Unassembled WGS sequence"/>
</dbReference>
<organism evidence="2 3">
    <name type="scientific">Nocardia suismassiliense</name>
    <dbReference type="NCBI Taxonomy" id="2077092"/>
    <lineage>
        <taxon>Bacteria</taxon>
        <taxon>Bacillati</taxon>
        <taxon>Actinomycetota</taxon>
        <taxon>Actinomycetes</taxon>
        <taxon>Mycobacteriales</taxon>
        <taxon>Nocardiaceae</taxon>
        <taxon>Nocardia</taxon>
    </lineage>
</organism>
<accession>A0ABW6R3Q7</accession>
<evidence type="ECO:0008006" key="4">
    <source>
        <dbReference type="Google" id="ProtNLM"/>
    </source>
</evidence>
<gene>
    <name evidence="2" type="ORF">ACFYV7_35515</name>
</gene>
<evidence type="ECO:0000313" key="3">
    <source>
        <dbReference type="Proteomes" id="UP001601948"/>
    </source>
</evidence>
<dbReference type="EMBL" id="JBIAPI010000013">
    <property type="protein sequence ID" value="MFF3228149.1"/>
    <property type="molecule type" value="Genomic_DNA"/>
</dbReference>
<dbReference type="RefSeq" id="WP_387724723.1">
    <property type="nucleotide sequence ID" value="NZ_JBIAPI010000013.1"/>
</dbReference>